<name>A0ABR5LZE4_9MYCO</name>
<feature type="domain" description="FtsK" evidence="4">
    <location>
        <begin position="329"/>
        <end position="522"/>
    </location>
</feature>
<dbReference type="PROSITE" id="PS50901">
    <property type="entry name" value="FTSK"/>
    <property type="match status" value="1"/>
</dbReference>
<keyword evidence="1" id="KW-0067">ATP-binding</keyword>
<feature type="coiled-coil region" evidence="2">
    <location>
        <begin position="32"/>
        <end position="59"/>
    </location>
</feature>
<feature type="binding site" evidence="1">
    <location>
        <begin position="355"/>
        <end position="362"/>
    </location>
    <ligand>
        <name>ATP</name>
        <dbReference type="ChEBI" id="CHEBI:30616"/>
    </ligand>
</feature>
<sequence length="708" mass="76210">MDVMASSNRAARCAAQARQQHARDEFMWRQDVRRAEAAHRDLLRDADQADAERERTAERVKTIMARAQADADRAVAEVGKRFAAEEKRLLGQPVVRYTGATRALASGVIVWHWRAACPPALAARLGVGRSDAGPLAVLRPNGGLVETDSCPDVFAGLDATLLDDAEFMAWARTVAELWHGDVQQRYGILGTLRDDDWFARLAESAGIADSQTTSETLSGRYGAVERKVATVGIPSIAGVEIGQDGLELAFSHSSNASAAKWTKGLDLLRNGFRAAGMDSSNLRLADTADGGVVMRFDDAPSAFPDAAALPAPVPAATVDDAVRRVPEARWPVGWDARGNLIAPTVTSTRHCIAAGQPGVGKSVWVRSVVEQFRLSGWEIYLGDGKGSDYAALAEQPNVRMVSSEPAQHLLLVAEVCAELERRRAEAKIAKRTTAEPYARYPGILLVLDEFGTMKSEVSELDKKNGLELFMARLARIIRVGREARIVVLIAAQDVYADTIPVSLQDQFGLAVLLGVPGERTVTGTFVPENLRDDARRIGGRLTHPGRALYVDRVGKQVVEVQTPYSYSPGSVVLAKAPSDEVRTIWEQSAKVAGSLPSLYPRLGIKATADWRKGGAETIADTEVVVLTDSGGNLLAGAEKFDPLSDQWAGGEQIGTLKPRPGSTTKSPVTPPVPAPADEQSESVEEQEQTEKSEENTVTKRPSAGGYSL</sequence>
<keyword evidence="2" id="KW-0175">Coiled coil</keyword>
<keyword evidence="1" id="KW-0547">Nucleotide-binding</keyword>
<feature type="compositionally biased region" description="Acidic residues" evidence="3">
    <location>
        <begin position="678"/>
        <end position="687"/>
    </location>
</feature>
<accession>A0ABR5LZE4</accession>
<protein>
    <recommendedName>
        <fullName evidence="4">FtsK domain-containing protein</fullName>
    </recommendedName>
</protein>
<dbReference type="CDD" id="cd01127">
    <property type="entry name" value="TrwB_TraG_TraD_VirD4"/>
    <property type="match status" value="1"/>
</dbReference>
<evidence type="ECO:0000256" key="3">
    <source>
        <dbReference type="SAM" id="MobiDB-lite"/>
    </source>
</evidence>
<dbReference type="InterPro" id="IPR002543">
    <property type="entry name" value="FtsK_dom"/>
</dbReference>
<gene>
    <name evidence="5" type="ORF">AN912_01425</name>
</gene>
<evidence type="ECO:0000256" key="2">
    <source>
        <dbReference type="SAM" id="Coils"/>
    </source>
</evidence>
<dbReference type="Gene3D" id="3.40.50.300">
    <property type="entry name" value="P-loop containing nucleotide triphosphate hydrolases"/>
    <property type="match status" value="1"/>
</dbReference>
<organism evidence="5 6">
    <name type="scientific">Mycobacteroides immunogenum</name>
    <dbReference type="NCBI Taxonomy" id="83262"/>
    <lineage>
        <taxon>Bacteria</taxon>
        <taxon>Bacillati</taxon>
        <taxon>Actinomycetota</taxon>
        <taxon>Actinomycetes</taxon>
        <taxon>Mycobacteriales</taxon>
        <taxon>Mycobacteriaceae</taxon>
        <taxon>Mycobacteroides</taxon>
    </lineage>
</organism>
<dbReference type="InterPro" id="IPR027417">
    <property type="entry name" value="P-loop_NTPase"/>
</dbReference>
<reference evidence="5 6" key="1">
    <citation type="submission" date="2015-09" db="EMBL/GenBank/DDBJ databases">
        <title>Genome Sequences of Mycobacterium immunogenum Isolates, Recuperated from a Chloraminated Drinking Water Distribution System Simulator Subjected to Episodes of Nitrification.</title>
        <authorList>
            <person name="Gomez-Alvarez V."/>
            <person name="Revetta R.P."/>
        </authorList>
    </citation>
    <scope>NUCLEOTIDE SEQUENCE [LARGE SCALE GENOMIC DNA]</scope>
    <source>
        <strain evidence="5 6">H076</strain>
    </source>
</reference>
<feature type="compositionally biased region" description="Basic and acidic residues" evidence="3">
    <location>
        <begin position="688"/>
        <end position="697"/>
    </location>
</feature>
<evidence type="ECO:0000313" key="5">
    <source>
        <dbReference type="EMBL" id="KPG37662.1"/>
    </source>
</evidence>
<evidence type="ECO:0000259" key="4">
    <source>
        <dbReference type="PROSITE" id="PS50901"/>
    </source>
</evidence>
<dbReference type="Proteomes" id="UP000037962">
    <property type="component" value="Unassembled WGS sequence"/>
</dbReference>
<proteinExistence type="predicted"/>
<evidence type="ECO:0000256" key="1">
    <source>
        <dbReference type="PROSITE-ProRule" id="PRU00289"/>
    </source>
</evidence>
<evidence type="ECO:0000313" key="6">
    <source>
        <dbReference type="Proteomes" id="UP000037962"/>
    </source>
</evidence>
<dbReference type="EMBL" id="LJFS01000001">
    <property type="protein sequence ID" value="KPG37662.1"/>
    <property type="molecule type" value="Genomic_DNA"/>
</dbReference>
<feature type="region of interest" description="Disordered" evidence="3">
    <location>
        <begin position="648"/>
        <end position="708"/>
    </location>
</feature>
<comment type="caution">
    <text evidence="5">The sequence shown here is derived from an EMBL/GenBank/DDBJ whole genome shotgun (WGS) entry which is preliminary data.</text>
</comment>
<dbReference type="SUPFAM" id="SSF52540">
    <property type="entry name" value="P-loop containing nucleoside triphosphate hydrolases"/>
    <property type="match status" value="1"/>
</dbReference>
<keyword evidence="6" id="KW-1185">Reference proteome</keyword>